<evidence type="ECO:0000256" key="7">
    <source>
        <dbReference type="SAM" id="MobiDB-lite"/>
    </source>
</evidence>
<dbReference type="SMART" id="SM00220">
    <property type="entry name" value="S_TKc"/>
    <property type="match status" value="1"/>
</dbReference>
<keyword evidence="5 9" id="KW-0418">Kinase</keyword>
<dbReference type="EMBL" id="KV426157">
    <property type="protein sequence ID" value="KZV86403.1"/>
    <property type="molecule type" value="Genomic_DNA"/>
</dbReference>
<proteinExistence type="predicted"/>
<dbReference type="Proteomes" id="UP000077266">
    <property type="component" value="Unassembled WGS sequence"/>
</dbReference>
<evidence type="ECO:0000313" key="10">
    <source>
        <dbReference type="Proteomes" id="UP000077266"/>
    </source>
</evidence>
<feature type="compositionally biased region" description="Acidic residues" evidence="7">
    <location>
        <begin position="1"/>
        <end position="26"/>
    </location>
</feature>
<dbReference type="GO" id="GO:0004674">
    <property type="term" value="F:protein serine/threonine kinase activity"/>
    <property type="evidence" value="ECO:0007669"/>
    <property type="project" value="UniProtKB-KW"/>
</dbReference>
<dbReference type="InterPro" id="IPR011009">
    <property type="entry name" value="Kinase-like_dom_sf"/>
</dbReference>
<dbReference type="PANTHER" id="PTHR44167:SF23">
    <property type="entry name" value="CDC7 KINASE, ISOFORM A-RELATED"/>
    <property type="match status" value="1"/>
</dbReference>
<accession>A0A165E9M6</accession>
<dbReference type="FunCoup" id="A0A165E9M6">
    <property type="interactions" value="461"/>
</dbReference>
<dbReference type="STRING" id="1314781.A0A165E9M6"/>
<dbReference type="OrthoDB" id="10020333at2759"/>
<dbReference type="PANTHER" id="PTHR44167">
    <property type="entry name" value="OVARIAN-SPECIFIC SERINE/THREONINE-PROTEIN KINASE LOK-RELATED"/>
    <property type="match status" value="1"/>
</dbReference>
<evidence type="ECO:0000256" key="4">
    <source>
        <dbReference type="ARBA" id="ARBA00022741"/>
    </source>
</evidence>
<feature type="compositionally biased region" description="Acidic residues" evidence="7">
    <location>
        <begin position="35"/>
        <end position="69"/>
    </location>
</feature>
<dbReference type="Gene3D" id="3.30.200.20">
    <property type="entry name" value="Phosphorylase Kinase, domain 1"/>
    <property type="match status" value="1"/>
</dbReference>
<evidence type="ECO:0000256" key="6">
    <source>
        <dbReference type="ARBA" id="ARBA00022840"/>
    </source>
</evidence>
<dbReference type="GO" id="GO:0005524">
    <property type="term" value="F:ATP binding"/>
    <property type="evidence" value="ECO:0007669"/>
    <property type="project" value="UniProtKB-KW"/>
</dbReference>
<protein>
    <recommendedName>
        <fullName evidence="1">non-specific serine/threonine protein kinase</fullName>
        <ecNumber evidence="1">2.7.11.1</ecNumber>
    </recommendedName>
</protein>
<dbReference type="PROSITE" id="PS50011">
    <property type="entry name" value="PROTEIN_KINASE_DOM"/>
    <property type="match status" value="1"/>
</dbReference>
<feature type="domain" description="Protein kinase" evidence="8">
    <location>
        <begin position="100"/>
        <end position="464"/>
    </location>
</feature>
<dbReference type="SUPFAM" id="SSF56112">
    <property type="entry name" value="Protein kinase-like (PK-like)"/>
    <property type="match status" value="1"/>
</dbReference>
<sequence>MDTTGDELYDADPDADDDAEADEDEDVTIRAEPQADIEDEEVDDDDAPEVADDGEDEGEDDGNDTDEETTIQLRDKVEREEIEGEFAELIAAVPRIAQEYALLDRLGTGTFSSVYKARDLRQAEYDNSLWITPDTRNTEFVAIKRIYVTSSPDRISNEIFILAEVAGCRNVAQLITAFRERDQVVAVMPYHRNVDFRTYYQKLPIVGIQSYFRCLFRALRDIHARGIVHRDVKPANFLFDPRSGNGVLVDFGLAMHVSSQSSTGCNHSSPTAEFPHGRFLDLEDTWQHTLRRARREARARKALPSDKVGYPADDHRPVSKANRAGTRGFRAPEVLLKCDDQSGAIDVWAAGTVLMFFLTQRFPLYSASDDVEALMELAAIIGYKAMERVAILHNRTFLTNVPMSDEGIPWREFAILLNPSLDDPDGEPERSEALEEALDFVERCLEPQAPTRMTAREALYHPFLREVSMDQGEDGAEYTLEEDDDEICVRPPGDGICGHLHRRDEVTGEWCVVVRGEGDQERVVQLAVGEGLCVGREPCSFHADLFPVTAPAVEE</sequence>
<organism evidence="9 10">
    <name type="scientific">Exidia glandulosa HHB12029</name>
    <dbReference type="NCBI Taxonomy" id="1314781"/>
    <lineage>
        <taxon>Eukaryota</taxon>
        <taxon>Fungi</taxon>
        <taxon>Dikarya</taxon>
        <taxon>Basidiomycota</taxon>
        <taxon>Agaricomycotina</taxon>
        <taxon>Agaricomycetes</taxon>
        <taxon>Auriculariales</taxon>
        <taxon>Exidiaceae</taxon>
        <taxon>Exidia</taxon>
    </lineage>
</organism>
<keyword evidence="2" id="KW-0723">Serine/threonine-protein kinase</keyword>
<reference evidence="9 10" key="1">
    <citation type="journal article" date="2016" name="Mol. Biol. Evol.">
        <title>Comparative Genomics of Early-Diverging Mushroom-Forming Fungi Provides Insights into the Origins of Lignocellulose Decay Capabilities.</title>
        <authorList>
            <person name="Nagy L.G."/>
            <person name="Riley R."/>
            <person name="Tritt A."/>
            <person name="Adam C."/>
            <person name="Daum C."/>
            <person name="Floudas D."/>
            <person name="Sun H."/>
            <person name="Yadav J.S."/>
            <person name="Pangilinan J."/>
            <person name="Larsson K.H."/>
            <person name="Matsuura K."/>
            <person name="Barry K."/>
            <person name="Labutti K."/>
            <person name="Kuo R."/>
            <person name="Ohm R.A."/>
            <person name="Bhattacharya S.S."/>
            <person name="Shirouzu T."/>
            <person name="Yoshinaga Y."/>
            <person name="Martin F.M."/>
            <person name="Grigoriev I.V."/>
            <person name="Hibbett D.S."/>
        </authorList>
    </citation>
    <scope>NUCLEOTIDE SEQUENCE [LARGE SCALE GENOMIC DNA]</scope>
    <source>
        <strain evidence="9 10">HHB12029</strain>
    </source>
</reference>
<evidence type="ECO:0000256" key="1">
    <source>
        <dbReference type="ARBA" id="ARBA00012513"/>
    </source>
</evidence>
<dbReference type="InterPro" id="IPR000719">
    <property type="entry name" value="Prot_kinase_dom"/>
</dbReference>
<dbReference type="GO" id="GO:0044773">
    <property type="term" value="P:mitotic DNA damage checkpoint signaling"/>
    <property type="evidence" value="ECO:0007669"/>
    <property type="project" value="TreeGrafter"/>
</dbReference>
<dbReference type="GO" id="GO:0005634">
    <property type="term" value="C:nucleus"/>
    <property type="evidence" value="ECO:0007669"/>
    <property type="project" value="TreeGrafter"/>
</dbReference>
<evidence type="ECO:0000259" key="8">
    <source>
        <dbReference type="PROSITE" id="PS50011"/>
    </source>
</evidence>
<evidence type="ECO:0000256" key="5">
    <source>
        <dbReference type="ARBA" id="ARBA00022777"/>
    </source>
</evidence>
<dbReference type="EC" id="2.7.11.1" evidence="1"/>
<dbReference type="Pfam" id="PF00069">
    <property type="entry name" value="Pkinase"/>
    <property type="match status" value="2"/>
</dbReference>
<keyword evidence="6" id="KW-0067">ATP-binding</keyword>
<dbReference type="InterPro" id="IPR008271">
    <property type="entry name" value="Ser/Thr_kinase_AS"/>
</dbReference>
<evidence type="ECO:0000256" key="3">
    <source>
        <dbReference type="ARBA" id="ARBA00022679"/>
    </source>
</evidence>
<evidence type="ECO:0000313" key="9">
    <source>
        <dbReference type="EMBL" id="KZV86403.1"/>
    </source>
</evidence>
<dbReference type="PROSITE" id="PS00108">
    <property type="entry name" value="PROTEIN_KINASE_ST"/>
    <property type="match status" value="1"/>
</dbReference>
<keyword evidence="10" id="KW-1185">Reference proteome</keyword>
<feature type="region of interest" description="Disordered" evidence="7">
    <location>
        <begin position="1"/>
        <end position="69"/>
    </location>
</feature>
<dbReference type="CDD" id="cd14019">
    <property type="entry name" value="STKc_Cdc7"/>
    <property type="match status" value="1"/>
</dbReference>
<evidence type="ECO:0000256" key="2">
    <source>
        <dbReference type="ARBA" id="ARBA00022527"/>
    </source>
</evidence>
<keyword evidence="3" id="KW-0808">Transferase</keyword>
<dbReference type="InParanoid" id="A0A165E9M6"/>
<dbReference type="Gene3D" id="1.10.510.10">
    <property type="entry name" value="Transferase(Phosphotransferase) domain 1"/>
    <property type="match status" value="1"/>
</dbReference>
<keyword evidence="4" id="KW-0547">Nucleotide-binding</keyword>
<name>A0A165E9M6_EXIGL</name>
<dbReference type="AlphaFoldDB" id="A0A165E9M6"/>
<gene>
    <name evidence="9" type="ORF">EXIGLDRAFT_622032</name>
</gene>